<dbReference type="SUPFAM" id="SSF47170">
    <property type="entry name" value="Aspartate receptor, ligand-binding domain"/>
    <property type="match status" value="1"/>
</dbReference>
<keyword evidence="9 11" id="KW-0807">Transducer</keyword>
<evidence type="ECO:0000259" key="13">
    <source>
        <dbReference type="PROSITE" id="PS50111"/>
    </source>
</evidence>
<dbReference type="InterPro" id="IPR003122">
    <property type="entry name" value="Tar_rcpt_lig-bd"/>
</dbReference>
<dbReference type="CDD" id="cd19407">
    <property type="entry name" value="Tar_Tsr_sensor"/>
    <property type="match status" value="1"/>
</dbReference>
<keyword evidence="7 12" id="KW-1133">Transmembrane helix</keyword>
<keyword evidence="8 12" id="KW-0472">Membrane</keyword>
<dbReference type="InterPro" id="IPR003660">
    <property type="entry name" value="HAMP_dom"/>
</dbReference>
<dbReference type="InterPro" id="IPR051310">
    <property type="entry name" value="MCP_chemotaxis"/>
</dbReference>
<feature type="domain" description="Methyl-accepting transducer" evidence="13">
    <location>
        <begin position="266"/>
        <end position="495"/>
    </location>
</feature>
<keyword evidence="3" id="KW-0488">Methylation</keyword>
<comment type="similarity">
    <text evidence="10">Belongs to the methyl-accepting chemotaxis (MCP) protein family.</text>
</comment>
<evidence type="ECO:0000256" key="12">
    <source>
        <dbReference type="SAM" id="Phobius"/>
    </source>
</evidence>
<dbReference type="PANTHER" id="PTHR43531">
    <property type="entry name" value="PROTEIN ICFG"/>
    <property type="match status" value="1"/>
</dbReference>
<dbReference type="Proteomes" id="UP000627464">
    <property type="component" value="Unassembled WGS sequence"/>
</dbReference>
<feature type="domain" description="HAMP" evidence="14">
    <location>
        <begin position="207"/>
        <end position="261"/>
    </location>
</feature>
<dbReference type="Gene3D" id="1.20.120.30">
    <property type="entry name" value="Aspartate receptor, ligand-binding domain"/>
    <property type="match status" value="1"/>
</dbReference>
<dbReference type="InterPro" id="IPR004090">
    <property type="entry name" value="Chemotax_Me-accpt_rcpt"/>
</dbReference>
<evidence type="ECO:0000256" key="9">
    <source>
        <dbReference type="ARBA" id="ARBA00023224"/>
    </source>
</evidence>
<accession>A0ABQ1G4Q9</accession>
<evidence type="ECO:0000313" key="15">
    <source>
        <dbReference type="EMBL" id="GGA36884.1"/>
    </source>
</evidence>
<evidence type="ECO:0000259" key="14">
    <source>
        <dbReference type="PROSITE" id="PS50885"/>
    </source>
</evidence>
<sequence>MICVIALFSALQIFSTLILNHILQDARQNVVATESLRQQQAVMDKARMELLMASDKLNRAGIYFMQDKETGSDGSWHSLMEASQSSLAASDKFFKQFTVLSGGLKGDAQKAAAELQISYKMFYDGLREQSEGLQKTNTIDAFFNVPIQAFQDDFSDKYYQYLHVNEQTTVSLSDRLMGTLSQAKMLFLGALVLLAVIAFAVWRGITRWVIRPLQQVIAQIGILAAGDLSGQIGSKTSRVSEIHLLSQSLREMQAGLRRLISEVRDASSHIMVNINQIAQGNEELSSQSLKQHDELNAANQHINSLTERVKDNAQHAHQASQRAEQAQKVATSGGNVMVTVDSAMKEIVSQSAEMSNIVAMIDSVAFQTNILALNAAIEAAHAGQYGRGFAVVAREIGLLAQQSSHSTRGIHLLIEESVAQIGRGSTSVTLLGKSLNEIITIFSGLHTLVSEIAEASLDQRQSIDEVSERLVTLTQVTEQNSQLAQQAASSSQQLLSQSQRLENAVSRFGLGEITAVP</sequence>
<dbReference type="PANTHER" id="PTHR43531:SF14">
    <property type="entry name" value="METHYL-ACCEPTING CHEMOTAXIS PROTEIN I-RELATED"/>
    <property type="match status" value="1"/>
</dbReference>
<dbReference type="SMART" id="SM00319">
    <property type="entry name" value="TarH"/>
    <property type="match status" value="1"/>
</dbReference>
<keyword evidence="16" id="KW-1185">Reference proteome</keyword>
<dbReference type="SMART" id="SM00283">
    <property type="entry name" value="MA"/>
    <property type="match status" value="1"/>
</dbReference>
<dbReference type="Pfam" id="PF00672">
    <property type="entry name" value="HAMP"/>
    <property type="match status" value="1"/>
</dbReference>
<name>A0ABQ1G4Q9_9GAMM</name>
<reference evidence="16" key="1">
    <citation type="journal article" date="2019" name="Int. J. Syst. Evol. Microbiol.">
        <title>The Global Catalogue of Microorganisms (GCM) 10K type strain sequencing project: providing services to taxonomists for standard genome sequencing and annotation.</title>
        <authorList>
            <consortium name="The Broad Institute Genomics Platform"/>
            <consortium name="The Broad Institute Genome Sequencing Center for Infectious Disease"/>
            <person name="Wu L."/>
            <person name="Ma J."/>
        </authorList>
    </citation>
    <scope>NUCLEOTIDE SEQUENCE [LARGE SCALE GENOMIC DNA]</scope>
    <source>
        <strain evidence="16">CGMCC 1.12806</strain>
    </source>
</reference>
<evidence type="ECO:0000256" key="3">
    <source>
        <dbReference type="ARBA" id="ARBA00022481"/>
    </source>
</evidence>
<keyword evidence="5" id="KW-0997">Cell inner membrane</keyword>
<gene>
    <name evidence="15" type="ORF">GCM10011328_09720</name>
</gene>
<dbReference type="PROSITE" id="PS50111">
    <property type="entry name" value="CHEMOTAXIS_TRANSDUC_2"/>
    <property type="match status" value="1"/>
</dbReference>
<dbReference type="Pfam" id="PF00015">
    <property type="entry name" value="MCPsignal"/>
    <property type="match status" value="1"/>
</dbReference>
<protein>
    <submittedName>
        <fullName evidence="15">Methyl-accepting chemotaxis protein</fullName>
    </submittedName>
</protein>
<evidence type="ECO:0000256" key="8">
    <source>
        <dbReference type="ARBA" id="ARBA00023136"/>
    </source>
</evidence>
<evidence type="ECO:0000313" key="16">
    <source>
        <dbReference type="Proteomes" id="UP000627464"/>
    </source>
</evidence>
<comment type="subcellular location">
    <subcellularLocation>
        <location evidence="1">Cell inner membrane</location>
        <topology evidence="1">Multi-pass membrane protein</topology>
    </subcellularLocation>
</comment>
<dbReference type="SUPFAM" id="SSF58104">
    <property type="entry name" value="Methyl-accepting chemotaxis protein (MCP) signaling domain"/>
    <property type="match status" value="1"/>
</dbReference>
<dbReference type="Gene3D" id="1.10.287.950">
    <property type="entry name" value="Methyl-accepting chemotaxis protein"/>
    <property type="match status" value="1"/>
</dbReference>
<dbReference type="Pfam" id="PF02203">
    <property type="entry name" value="TarH"/>
    <property type="match status" value="1"/>
</dbReference>
<dbReference type="InterPro" id="IPR004089">
    <property type="entry name" value="MCPsignal_dom"/>
</dbReference>
<evidence type="ECO:0000256" key="10">
    <source>
        <dbReference type="ARBA" id="ARBA00029447"/>
    </source>
</evidence>
<feature type="transmembrane region" description="Helical" evidence="12">
    <location>
        <begin position="185"/>
        <end position="205"/>
    </location>
</feature>
<dbReference type="EMBL" id="BMFZ01000002">
    <property type="protein sequence ID" value="GGA36884.1"/>
    <property type="molecule type" value="Genomic_DNA"/>
</dbReference>
<evidence type="ECO:0000256" key="11">
    <source>
        <dbReference type="PROSITE-ProRule" id="PRU00284"/>
    </source>
</evidence>
<organism evidence="15 16">
    <name type="scientific">Hafnia psychrotolerans</name>
    <dbReference type="NCBI Taxonomy" id="1477018"/>
    <lineage>
        <taxon>Bacteria</taxon>
        <taxon>Pseudomonadati</taxon>
        <taxon>Pseudomonadota</taxon>
        <taxon>Gammaproteobacteria</taxon>
        <taxon>Enterobacterales</taxon>
        <taxon>Hafniaceae</taxon>
        <taxon>Hafnia</taxon>
    </lineage>
</organism>
<dbReference type="PRINTS" id="PR00260">
    <property type="entry name" value="CHEMTRNSDUCR"/>
</dbReference>
<keyword evidence="6 12" id="KW-0812">Transmembrane</keyword>
<evidence type="ECO:0000256" key="4">
    <source>
        <dbReference type="ARBA" id="ARBA00022500"/>
    </source>
</evidence>
<keyword evidence="2" id="KW-1003">Cell membrane</keyword>
<dbReference type="SMART" id="SM00304">
    <property type="entry name" value="HAMP"/>
    <property type="match status" value="1"/>
</dbReference>
<evidence type="ECO:0000256" key="6">
    <source>
        <dbReference type="ARBA" id="ARBA00022692"/>
    </source>
</evidence>
<comment type="caution">
    <text evidence="15">The sequence shown here is derived from an EMBL/GenBank/DDBJ whole genome shotgun (WGS) entry which is preliminary data.</text>
</comment>
<proteinExistence type="inferred from homology"/>
<keyword evidence="4" id="KW-0145">Chemotaxis</keyword>
<evidence type="ECO:0000256" key="1">
    <source>
        <dbReference type="ARBA" id="ARBA00004429"/>
    </source>
</evidence>
<evidence type="ECO:0000256" key="5">
    <source>
        <dbReference type="ARBA" id="ARBA00022519"/>
    </source>
</evidence>
<evidence type="ECO:0000256" key="2">
    <source>
        <dbReference type="ARBA" id="ARBA00022475"/>
    </source>
</evidence>
<dbReference type="InterPro" id="IPR035440">
    <property type="entry name" value="4HB_MCP_dom_sf"/>
</dbReference>
<evidence type="ECO:0000256" key="7">
    <source>
        <dbReference type="ARBA" id="ARBA00022989"/>
    </source>
</evidence>
<dbReference type="PROSITE" id="PS50885">
    <property type="entry name" value="HAMP"/>
    <property type="match status" value="1"/>
</dbReference>